<proteinExistence type="predicted"/>
<dbReference type="Pfam" id="PF12833">
    <property type="entry name" value="HTH_18"/>
    <property type="match status" value="1"/>
</dbReference>
<dbReference type="SUPFAM" id="SSF46689">
    <property type="entry name" value="Homeodomain-like"/>
    <property type="match status" value="1"/>
</dbReference>
<dbReference type="AlphaFoldDB" id="A0A4U3FNJ6"/>
<dbReference type="PROSITE" id="PS01124">
    <property type="entry name" value="HTH_ARAC_FAMILY_2"/>
    <property type="match status" value="1"/>
</dbReference>
<evidence type="ECO:0000313" key="4">
    <source>
        <dbReference type="EMBL" id="MBD8105464.1"/>
    </source>
</evidence>
<keyword evidence="2" id="KW-0804">Transcription</keyword>
<dbReference type="SUPFAM" id="SSF51182">
    <property type="entry name" value="RmlC-like cupins"/>
    <property type="match status" value="1"/>
</dbReference>
<keyword evidence="7" id="KW-1185">Reference proteome</keyword>
<keyword evidence="1" id="KW-0805">Transcription regulation</keyword>
<dbReference type="PANTHER" id="PTHR11019">
    <property type="entry name" value="HTH-TYPE TRANSCRIPTIONAL REGULATOR NIMR"/>
    <property type="match status" value="1"/>
</dbReference>
<dbReference type="OrthoDB" id="5949386at2"/>
<name>A0A4U3FNJ6_9GAMM</name>
<dbReference type="InterPro" id="IPR018060">
    <property type="entry name" value="HTH_AraC"/>
</dbReference>
<accession>A0A4U3FNJ6</accession>
<dbReference type="EMBL" id="JACYNN010000001">
    <property type="protein sequence ID" value="MBD8105464.1"/>
    <property type="molecule type" value="Genomic_DNA"/>
</dbReference>
<dbReference type="GO" id="GO:0003700">
    <property type="term" value="F:DNA-binding transcription factor activity"/>
    <property type="evidence" value="ECO:0007669"/>
    <property type="project" value="InterPro"/>
</dbReference>
<dbReference type="Proteomes" id="UP000306393">
    <property type="component" value="Unassembled WGS sequence"/>
</dbReference>
<gene>
    <name evidence="5" type="ORF">EpCFBP13511_00360</name>
    <name evidence="4" type="ORF">IFT93_03385</name>
</gene>
<protein>
    <submittedName>
        <fullName evidence="5">AraC family transcriptional regulator</fullName>
    </submittedName>
    <submittedName>
        <fullName evidence="4">Helix-turn-helix transcriptional regulator</fullName>
    </submittedName>
</protein>
<dbReference type="GO" id="GO:0043565">
    <property type="term" value="F:sequence-specific DNA binding"/>
    <property type="evidence" value="ECO:0007669"/>
    <property type="project" value="InterPro"/>
</dbReference>
<dbReference type="STRING" id="1219360.GCA_001571305_01183"/>
<dbReference type="PANTHER" id="PTHR11019:SF190">
    <property type="entry name" value="ARAC-FAMILY REGULATORY PROTEIN"/>
    <property type="match status" value="1"/>
</dbReference>
<organism evidence="5 6">
    <name type="scientific">Erwinia persicina</name>
    <dbReference type="NCBI Taxonomy" id="55211"/>
    <lineage>
        <taxon>Bacteria</taxon>
        <taxon>Pseudomonadati</taxon>
        <taxon>Pseudomonadota</taxon>
        <taxon>Gammaproteobacteria</taxon>
        <taxon>Enterobacterales</taxon>
        <taxon>Erwiniaceae</taxon>
        <taxon>Erwinia</taxon>
    </lineage>
</organism>
<evidence type="ECO:0000256" key="1">
    <source>
        <dbReference type="ARBA" id="ARBA00023015"/>
    </source>
</evidence>
<dbReference type="InterPro" id="IPR009057">
    <property type="entry name" value="Homeodomain-like_sf"/>
</dbReference>
<dbReference type="InterPro" id="IPR011051">
    <property type="entry name" value="RmlC_Cupin_sf"/>
</dbReference>
<dbReference type="Gene3D" id="1.10.10.60">
    <property type="entry name" value="Homeodomain-like"/>
    <property type="match status" value="1"/>
</dbReference>
<evidence type="ECO:0000256" key="2">
    <source>
        <dbReference type="ARBA" id="ARBA00023163"/>
    </source>
</evidence>
<reference evidence="4 7" key="2">
    <citation type="journal article" date="2020" name="FEMS Microbiol. Ecol.">
        <title>Temporal dynamics of bacterial communities during seed development and maturation.</title>
        <authorList>
            <person name="Chesneau G."/>
            <person name="Torres-Cortes G."/>
            <person name="Briand M."/>
            <person name="Darrasse A."/>
            <person name="Preveaux A."/>
            <person name="Marais C."/>
            <person name="Jacques M.A."/>
            <person name="Shade A."/>
            <person name="Barret M."/>
        </authorList>
    </citation>
    <scope>NUCLEOTIDE SEQUENCE [LARGE SCALE GENOMIC DNA]</scope>
    <source>
        <strain evidence="4 7">CFBP13732</strain>
    </source>
</reference>
<dbReference type="SMART" id="SM00342">
    <property type="entry name" value="HTH_ARAC"/>
    <property type="match status" value="1"/>
</dbReference>
<evidence type="ECO:0000313" key="7">
    <source>
        <dbReference type="Proteomes" id="UP000661012"/>
    </source>
</evidence>
<dbReference type="CDD" id="cd06124">
    <property type="entry name" value="cupin_NimR-like_N"/>
    <property type="match status" value="1"/>
</dbReference>
<evidence type="ECO:0000313" key="6">
    <source>
        <dbReference type="Proteomes" id="UP000306393"/>
    </source>
</evidence>
<dbReference type="EMBL" id="QGAC01000001">
    <property type="protein sequence ID" value="TKJ94852.1"/>
    <property type="molecule type" value="Genomic_DNA"/>
</dbReference>
<reference evidence="5 6" key="1">
    <citation type="journal article" date="2019" name="Sci. Rep.">
        <title>Differences in resource use lead to coexistence of seed-transmitted microbial populations.</title>
        <authorList>
            <person name="Torres-Cortes G."/>
            <person name="Garcia B.J."/>
            <person name="Compant S."/>
            <person name="Rezki S."/>
            <person name="Jones P."/>
            <person name="Preveaux A."/>
            <person name="Briand M."/>
            <person name="Roulet A."/>
            <person name="Bouchez O."/>
            <person name="Jacobson D."/>
            <person name="Barret M."/>
        </authorList>
    </citation>
    <scope>NUCLEOTIDE SEQUENCE [LARGE SCALE GENOMIC DNA]</scope>
    <source>
        <strain evidence="5 6">CFBP13511</strain>
    </source>
</reference>
<evidence type="ECO:0000259" key="3">
    <source>
        <dbReference type="PROSITE" id="PS01124"/>
    </source>
</evidence>
<comment type="caution">
    <text evidence="5">The sequence shown here is derived from an EMBL/GenBank/DDBJ whole genome shotgun (WGS) entry which is preliminary data.</text>
</comment>
<evidence type="ECO:0000313" key="5">
    <source>
        <dbReference type="EMBL" id="TKJ94852.1"/>
    </source>
</evidence>
<feature type="domain" description="HTH araC/xylS-type" evidence="3">
    <location>
        <begin position="155"/>
        <end position="256"/>
    </location>
</feature>
<sequence>MGTESFFSGMPPKTIWFRRKFWPAGTVFPEKCLPWGKVMYAIKGVAEIRASSLIYLSTAEYALWLPPNTEHASVAKTDIHYIIVNIAPPLCLSLPERATALKLNLIASAVIHDFSLREIGHPVSRQDRSLVKVFIEQLALCDEFTCYLPMGSGDDPLVTLMTAEMTQDEGTLCSLKQWSQRLSLSERALSRRFTQATGISFNEWKSRKKIIMALRLLQEGRSVKYVSAQLDYHDPSAFIAMFRHRMGMTPADFSHTGGIRDGG</sequence>
<dbReference type="Proteomes" id="UP000661012">
    <property type="component" value="Unassembled WGS sequence"/>
</dbReference>